<dbReference type="EMBL" id="JYDP01000328">
    <property type="protein sequence ID" value="KRZ01156.1"/>
    <property type="molecule type" value="Genomic_DNA"/>
</dbReference>
<dbReference type="OrthoDB" id="5832112at2759"/>
<accession>A0A0V1GTA3</accession>
<keyword evidence="3" id="KW-1185">Reference proteome</keyword>
<gene>
    <name evidence="2" type="ORF">T11_6361</name>
</gene>
<reference evidence="2 3" key="1">
    <citation type="submission" date="2015-01" db="EMBL/GenBank/DDBJ databases">
        <title>Evolution of Trichinella species and genotypes.</title>
        <authorList>
            <person name="Korhonen P.K."/>
            <person name="Edoardo P."/>
            <person name="Giuseppe L.R."/>
            <person name="Gasser R.B."/>
        </authorList>
    </citation>
    <scope>NUCLEOTIDE SEQUENCE [LARGE SCALE GENOMIC DNA]</scope>
    <source>
        <strain evidence="2">ISS1029</strain>
    </source>
</reference>
<protein>
    <submittedName>
        <fullName evidence="2">Uncharacterized protein</fullName>
    </submittedName>
</protein>
<evidence type="ECO:0000313" key="2">
    <source>
        <dbReference type="EMBL" id="KRZ01156.1"/>
    </source>
</evidence>
<comment type="caution">
    <text evidence="2">The sequence shown here is derived from an EMBL/GenBank/DDBJ whole genome shotgun (WGS) entry which is preliminary data.</text>
</comment>
<proteinExistence type="predicted"/>
<feature type="region of interest" description="Disordered" evidence="1">
    <location>
        <begin position="1"/>
        <end position="22"/>
    </location>
</feature>
<feature type="compositionally biased region" description="Polar residues" evidence="1">
    <location>
        <begin position="1"/>
        <end position="19"/>
    </location>
</feature>
<organism evidence="2 3">
    <name type="scientific">Trichinella zimbabwensis</name>
    <dbReference type="NCBI Taxonomy" id="268475"/>
    <lineage>
        <taxon>Eukaryota</taxon>
        <taxon>Metazoa</taxon>
        <taxon>Ecdysozoa</taxon>
        <taxon>Nematoda</taxon>
        <taxon>Enoplea</taxon>
        <taxon>Dorylaimia</taxon>
        <taxon>Trichinellida</taxon>
        <taxon>Trichinellidae</taxon>
        <taxon>Trichinella</taxon>
    </lineage>
</organism>
<evidence type="ECO:0000313" key="3">
    <source>
        <dbReference type="Proteomes" id="UP000055024"/>
    </source>
</evidence>
<evidence type="ECO:0000256" key="1">
    <source>
        <dbReference type="SAM" id="MobiDB-lite"/>
    </source>
</evidence>
<dbReference type="Proteomes" id="UP000055024">
    <property type="component" value="Unassembled WGS sequence"/>
</dbReference>
<sequence length="63" mass="7345">MTSKSNSANRSSQRATCPSGSRKFRSHLNELWSVRAMNLLPYRYSRKWWVAQTRASISLRVTQ</sequence>
<dbReference type="AlphaFoldDB" id="A0A0V1GTA3"/>
<name>A0A0V1GTA3_9BILA</name>